<evidence type="ECO:0000313" key="20">
    <source>
        <dbReference type="Proteomes" id="UP000494163"/>
    </source>
</evidence>
<dbReference type="Gene3D" id="4.10.400.10">
    <property type="entry name" value="Low-density Lipoprotein Receptor"/>
    <property type="match status" value="12"/>
</dbReference>
<dbReference type="PROSITE" id="PS01209">
    <property type="entry name" value="LDLRA_1"/>
    <property type="match status" value="4"/>
</dbReference>
<dbReference type="GO" id="GO:0042562">
    <property type="term" value="F:hormone binding"/>
    <property type="evidence" value="ECO:0007669"/>
    <property type="project" value="TreeGrafter"/>
</dbReference>
<dbReference type="FunFam" id="2.10.25.10:FF:000010">
    <property type="entry name" value="Pro-epidermal growth factor"/>
    <property type="match status" value="1"/>
</dbReference>
<reference evidence="19 20" key="1">
    <citation type="submission" date="2015-08" db="EMBL/GenBank/DDBJ databases">
        <title>Ancestral chromatin configuration constrains chromatin evolution on differentiating sex chromosomes in Drosophila.</title>
        <authorList>
            <person name="Zhou Q."/>
            <person name="Bachtrog D."/>
        </authorList>
    </citation>
    <scope>NUCLEOTIDE SEQUENCE [LARGE SCALE GENOMIC DNA]</scope>
    <source>
        <tissue evidence="19">Whole larvae</tissue>
    </source>
</reference>
<comment type="subcellular location">
    <subcellularLocation>
        <location evidence="1">Endomembrane system</location>
    </subcellularLocation>
    <subcellularLocation>
        <location evidence="2">Membrane</location>
        <topology evidence="2">Single-pass type I membrane protein</topology>
    </subcellularLocation>
</comment>
<dbReference type="InterPro" id="IPR011042">
    <property type="entry name" value="6-blade_b-propeller_TolB-like"/>
</dbReference>
<dbReference type="FunFam" id="4.10.400.10:FF:000045">
    <property type="entry name" value="Low-density lipoprotein receptor-related protein 2"/>
    <property type="match status" value="1"/>
</dbReference>
<feature type="disulfide bond" evidence="14">
    <location>
        <begin position="1071"/>
        <end position="1089"/>
    </location>
</feature>
<evidence type="ECO:0000256" key="11">
    <source>
        <dbReference type="ARBA" id="ARBA00023170"/>
    </source>
</evidence>
<dbReference type="PROSITE" id="PS51120">
    <property type="entry name" value="LDLRB"/>
    <property type="match status" value="3"/>
</dbReference>
<feature type="repeat" description="LDL-receptor class B" evidence="15">
    <location>
        <begin position="372"/>
        <end position="416"/>
    </location>
</feature>
<evidence type="ECO:0000256" key="16">
    <source>
        <dbReference type="SAM" id="MobiDB-lite"/>
    </source>
</evidence>
<dbReference type="SMR" id="A0A0M4ETD4"/>
<dbReference type="OrthoDB" id="8831087at2759"/>
<dbReference type="PROSITE" id="PS01186">
    <property type="entry name" value="EGF_2"/>
    <property type="match status" value="1"/>
</dbReference>
<dbReference type="SMART" id="SM00135">
    <property type="entry name" value="LY"/>
    <property type="match status" value="8"/>
</dbReference>
<feature type="disulfide bond" evidence="14">
    <location>
        <begin position="1282"/>
        <end position="1294"/>
    </location>
</feature>
<keyword evidence="10 14" id="KW-1015">Disulfide bond</keyword>
<feature type="disulfide bond" evidence="14">
    <location>
        <begin position="995"/>
        <end position="1010"/>
    </location>
</feature>
<dbReference type="InterPro" id="IPR001881">
    <property type="entry name" value="EGF-like_Ca-bd_dom"/>
</dbReference>
<keyword evidence="9 17" id="KW-0472">Membrane</keyword>
<name>A0A0M4ETD4_DROBS</name>
<evidence type="ECO:0000256" key="8">
    <source>
        <dbReference type="ARBA" id="ARBA00022989"/>
    </source>
</evidence>
<organism evidence="19 20">
    <name type="scientific">Drosophila busckii</name>
    <name type="common">Fruit fly</name>
    <dbReference type="NCBI Taxonomy" id="30019"/>
    <lineage>
        <taxon>Eukaryota</taxon>
        <taxon>Metazoa</taxon>
        <taxon>Ecdysozoa</taxon>
        <taxon>Arthropoda</taxon>
        <taxon>Hexapoda</taxon>
        <taxon>Insecta</taxon>
        <taxon>Pterygota</taxon>
        <taxon>Neoptera</taxon>
        <taxon>Endopterygota</taxon>
        <taxon>Diptera</taxon>
        <taxon>Brachycera</taxon>
        <taxon>Muscomorpha</taxon>
        <taxon>Ephydroidea</taxon>
        <taxon>Drosophilidae</taxon>
        <taxon>Drosophila</taxon>
    </lineage>
</organism>
<dbReference type="InterPro" id="IPR000152">
    <property type="entry name" value="EGF-type_Asp/Asn_hydroxyl_site"/>
</dbReference>
<dbReference type="PANTHER" id="PTHR22722">
    <property type="entry name" value="LOW-DENSITY LIPOPROTEIN RECEPTOR-RELATED PROTEIN 2-RELATED"/>
    <property type="match status" value="1"/>
</dbReference>
<evidence type="ECO:0000256" key="2">
    <source>
        <dbReference type="ARBA" id="ARBA00004479"/>
    </source>
</evidence>
<feature type="disulfide bond" evidence="14">
    <location>
        <begin position="1209"/>
        <end position="1224"/>
    </location>
</feature>
<keyword evidence="4" id="KW-0254">Endocytosis</keyword>
<dbReference type="GO" id="GO:0012505">
    <property type="term" value="C:endomembrane system"/>
    <property type="evidence" value="ECO:0007669"/>
    <property type="project" value="UniProtKB-SubCell"/>
</dbReference>
<keyword evidence="7" id="KW-0677">Repeat</keyword>
<feature type="disulfide bond" evidence="14">
    <location>
        <begin position="1040"/>
        <end position="1055"/>
    </location>
</feature>
<dbReference type="GO" id="GO:0043235">
    <property type="term" value="C:receptor complex"/>
    <property type="evidence" value="ECO:0007669"/>
    <property type="project" value="TreeGrafter"/>
</dbReference>
<keyword evidence="11" id="KW-0675">Receptor</keyword>
<keyword evidence="20" id="KW-1185">Reference proteome</keyword>
<dbReference type="FunFam" id="4.10.400.10:FF:000065">
    <property type="entry name" value="Transmembrane protease serine 7"/>
    <property type="match status" value="1"/>
</dbReference>
<dbReference type="STRING" id="30019.A0A0M4ETD4"/>
<dbReference type="InterPro" id="IPR049883">
    <property type="entry name" value="NOTCH1_EGF-like"/>
</dbReference>
<protein>
    <submittedName>
        <fullName evidence="19">Yl</fullName>
    </submittedName>
</protein>
<dbReference type="FunFam" id="2.10.25.10:FF:000037">
    <property type="entry name" value="Signal peptide, CUB domain and EGF-like domain-containing 2"/>
    <property type="match status" value="1"/>
</dbReference>
<dbReference type="Pfam" id="PF07645">
    <property type="entry name" value="EGF_CA"/>
    <property type="match status" value="1"/>
</dbReference>
<dbReference type="Pfam" id="PF12662">
    <property type="entry name" value="cEGF"/>
    <property type="match status" value="1"/>
</dbReference>
<feature type="disulfide bond" evidence="14">
    <location>
        <begin position="1152"/>
        <end position="1170"/>
    </location>
</feature>
<dbReference type="PROSITE" id="PS01187">
    <property type="entry name" value="EGF_CA"/>
    <property type="match status" value="2"/>
</dbReference>
<dbReference type="InterPro" id="IPR036055">
    <property type="entry name" value="LDL_receptor-like_sf"/>
</dbReference>
<evidence type="ECO:0000256" key="14">
    <source>
        <dbReference type="PROSITE-ProRule" id="PRU00124"/>
    </source>
</evidence>
<feature type="disulfide bond" evidence="14">
    <location>
        <begin position="1289"/>
        <end position="1307"/>
    </location>
</feature>
<dbReference type="OMA" id="ECLTMAH"/>
<dbReference type="Pfam" id="PF00057">
    <property type="entry name" value="Ldl_recept_a"/>
    <property type="match status" value="9"/>
</dbReference>
<dbReference type="InterPro" id="IPR000033">
    <property type="entry name" value="LDLR_classB_rpt"/>
</dbReference>
<evidence type="ECO:0000256" key="13">
    <source>
        <dbReference type="PROSITE-ProRule" id="PRU00076"/>
    </source>
</evidence>
<dbReference type="PROSITE" id="PS50068">
    <property type="entry name" value="LDLRA_2"/>
    <property type="match status" value="12"/>
</dbReference>
<evidence type="ECO:0000256" key="4">
    <source>
        <dbReference type="ARBA" id="ARBA00022583"/>
    </source>
</evidence>
<comment type="caution">
    <text evidence="13">Lacks conserved residue(s) required for the propagation of feature annotation.</text>
</comment>
<dbReference type="PROSITE" id="PS50026">
    <property type="entry name" value="EGF_3"/>
    <property type="match status" value="1"/>
</dbReference>
<evidence type="ECO:0000256" key="1">
    <source>
        <dbReference type="ARBA" id="ARBA00004308"/>
    </source>
</evidence>
<dbReference type="SUPFAM" id="SSF57424">
    <property type="entry name" value="LDL receptor-like module"/>
    <property type="match status" value="12"/>
</dbReference>
<evidence type="ECO:0000256" key="3">
    <source>
        <dbReference type="ARBA" id="ARBA00022536"/>
    </source>
</evidence>
<feature type="disulfide bond" evidence="14">
    <location>
        <begin position="1164"/>
        <end position="1179"/>
    </location>
</feature>
<dbReference type="FunFam" id="2.120.10.30:FF:000241">
    <property type="entry name" value="Low-density lipoprotein receptor-related protein 6"/>
    <property type="match status" value="1"/>
</dbReference>
<dbReference type="SMART" id="SM00179">
    <property type="entry name" value="EGF_CA"/>
    <property type="match status" value="5"/>
</dbReference>
<keyword evidence="5 17" id="KW-0812">Transmembrane</keyword>
<dbReference type="InterPro" id="IPR026823">
    <property type="entry name" value="cEGF"/>
</dbReference>
<dbReference type="InterPro" id="IPR002172">
    <property type="entry name" value="LDrepeatLR_classA_rpt"/>
</dbReference>
<dbReference type="InterPro" id="IPR018097">
    <property type="entry name" value="EGF_Ca-bd_CS"/>
</dbReference>
<feature type="disulfide bond" evidence="14">
    <location>
        <begin position="1105"/>
        <end position="1117"/>
    </location>
</feature>
<feature type="disulfide bond" evidence="14">
    <location>
        <begin position="123"/>
        <end position="141"/>
    </location>
</feature>
<evidence type="ECO:0000256" key="6">
    <source>
        <dbReference type="ARBA" id="ARBA00022729"/>
    </source>
</evidence>
<dbReference type="GO" id="GO:0006898">
    <property type="term" value="P:receptor-mediated endocytosis"/>
    <property type="evidence" value="ECO:0007669"/>
    <property type="project" value="TreeGrafter"/>
</dbReference>
<gene>
    <name evidence="19" type="ORF">Dbus_chrXg1608</name>
</gene>
<dbReference type="EMBL" id="CP012528">
    <property type="protein sequence ID" value="ALC49752.1"/>
    <property type="molecule type" value="Genomic_DNA"/>
</dbReference>
<dbReference type="SMART" id="SM00181">
    <property type="entry name" value="EGF"/>
    <property type="match status" value="7"/>
</dbReference>
<feature type="disulfide bond" evidence="14">
    <location>
        <begin position="1145"/>
        <end position="1157"/>
    </location>
</feature>
<dbReference type="PANTHER" id="PTHR22722:SF14">
    <property type="entry name" value="MEGALIN, ISOFORM A"/>
    <property type="match status" value="1"/>
</dbReference>
<dbReference type="PROSITE" id="PS00010">
    <property type="entry name" value="ASX_HYDROXYL"/>
    <property type="match status" value="1"/>
</dbReference>
<dbReference type="GO" id="GO:0005509">
    <property type="term" value="F:calcium ion binding"/>
    <property type="evidence" value="ECO:0007669"/>
    <property type="project" value="InterPro"/>
</dbReference>
<dbReference type="SMART" id="SM00192">
    <property type="entry name" value="LDLa"/>
    <property type="match status" value="12"/>
</dbReference>
<evidence type="ECO:0000256" key="12">
    <source>
        <dbReference type="ARBA" id="ARBA00023180"/>
    </source>
</evidence>
<evidence type="ECO:0000256" key="17">
    <source>
        <dbReference type="SAM" id="Phobius"/>
    </source>
</evidence>
<keyword evidence="3 13" id="KW-0245">EGF-like domain</keyword>
<keyword evidence="8 17" id="KW-1133">Transmembrane helix</keyword>
<dbReference type="Proteomes" id="UP000494163">
    <property type="component" value="Chromosome X"/>
</dbReference>
<dbReference type="GO" id="GO:0016324">
    <property type="term" value="C:apical plasma membrane"/>
    <property type="evidence" value="ECO:0007669"/>
    <property type="project" value="TreeGrafter"/>
</dbReference>
<evidence type="ECO:0000256" key="10">
    <source>
        <dbReference type="ARBA" id="ARBA00023157"/>
    </source>
</evidence>
<dbReference type="Gene3D" id="2.120.10.30">
    <property type="entry name" value="TolB, C-terminal domain"/>
    <property type="match status" value="3"/>
</dbReference>
<feature type="disulfide bond" evidence="14">
    <location>
        <begin position="1112"/>
        <end position="1130"/>
    </location>
</feature>
<dbReference type="PRINTS" id="PR00261">
    <property type="entry name" value="LDLRECEPTOR"/>
</dbReference>
<evidence type="ECO:0000259" key="18">
    <source>
        <dbReference type="PROSITE" id="PS50026"/>
    </source>
</evidence>
<feature type="repeat" description="LDL-receptor class B" evidence="15">
    <location>
        <begin position="504"/>
        <end position="546"/>
    </location>
</feature>
<feature type="transmembrane region" description="Helical" evidence="17">
    <location>
        <begin position="1740"/>
        <end position="1761"/>
    </location>
</feature>
<dbReference type="SUPFAM" id="SSF63825">
    <property type="entry name" value="YWTD domain"/>
    <property type="match status" value="3"/>
</dbReference>
<feature type="disulfide bond" evidence="14">
    <location>
        <begin position="1064"/>
        <end position="1076"/>
    </location>
</feature>
<feature type="disulfide bond" evidence="14">
    <location>
        <begin position="88"/>
        <end position="103"/>
    </location>
</feature>
<proteinExistence type="predicted"/>
<keyword evidence="6" id="KW-0732">Signal</keyword>
<evidence type="ECO:0000256" key="5">
    <source>
        <dbReference type="ARBA" id="ARBA00022692"/>
    </source>
</evidence>
<dbReference type="InterPro" id="IPR051221">
    <property type="entry name" value="LDLR-related"/>
</dbReference>
<dbReference type="Gene3D" id="2.10.25.10">
    <property type="entry name" value="Laminin"/>
    <property type="match status" value="4"/>
</dbReference>
<dbReference type="CDD" id="cd00112">
    <property type="entry name" value="LDLa"/>
    <property type="match status" value="11"/>
</dbReference>
<feature type="disulfide bond" evidence="14">
    <location>
        <begin position="177"/>
        <end position="192"/>
    </location>
</feature>
<accession>A0A0M4ETD4</accession>
<feature type="disulfide bond" evidence="14">
    <location>
        <begin position="1083"/>
        <end position="1098"/>
    </location>
</feature>
<keyword evidence="12" id="KW-0325">Glycoprotein</keyword>
<evidence type="ECO:0000256" key="7">
    <source>
        <dbReference type="ARBA" id="ARBA00022737"/>
    </source>
</evidence>
<dbReference type="Pfam" id="PF00058">
    <property type="entry name" value="Ldl_recept_b"/>
    <property type="match status" value="3"/>
</dbReference>
<evidence type="ECO:0000256" key="9">
    <source>
        <dbReference type="ARBA" id="ARBA00023136"/>
    </source>
</evidence>
<dbReference type="InterPro" id="IPR000742">
    <property type="entry name" value="EGF"/>
</dbReference>
<evidence type="ECO:0000256" key="15">
    <source>
        <dbReference type="PROSITE-ProRule" id="PRU00461"/>
    </source>
</evidence>
<feature type="domain" description="EGF-like" evidence="18">
    <location>
        <begin position="236"/>
        <end position="277"/>
    </location>
</feature>
<feature type="disulfide bond" evidence="14">
    <location>
        <begin position="1248"/>
        <end position="1263"/>
    </location>
</feature>
<dbReference type="FunFam" id="2.10.25.10:FF:000009">
    <property type="entry name" value="Low-density lipoprotein receptor isoform 1"/>
    <property type="match status" value="1"/>
</dbReference>
<evidence type="ECO:0000313" key="19">
    <source>
        <dbReference type="EMBL" id="ALC49752.1"/>
    </source>
</evidence>
<dbReference type="SUPFAM" id="SSF57196">
    <property type="entry name" value="EGF/Laminin"/>
    <property type="match status" value="4"/>
</dbReference>
<dbReference type="InterPro" id="IPR023415">
    <property type="entry name" value="LDLR_class-A_CS"/>
</dbReference>
<feature type="region of interest" description="Disordered" evidence="16">
    <location>
        <begin position="1823"/>
        <end position="1846"/>
    </location>
</feature>
<dbReference type="CDD" id="cd00054">
    <property type="entry name" value="EGF_CA"/>
    <property type="match status" value="1"/>
</dbReference>
<sequence length="1854" mass="205113">MCEHSGLEAAAATAGGRFCACARECCSFAVRLLPPRRDQRTRGAMQNNSNAETEAASYRRRYYKRCQGPHWFPCAQPHGACLAKELICNGIDNCVNGEDERNCPGRSSSYLQRNCSSHTEYMCQDRSCIPLDFVCDGKADCADNSDETAGCKQSTSSCTNGHLCANGRCLQRKQWVCDGVDDCGDNSDERECDKFCQPSLGKFMCRNRSQCLSLDKVCDGQTQCSDGSDESETCHAKPDCSTKTCPTGSTCHMLPNSGPECYCPKGFRMAKYMQRCEDIDECQEQEEDESQQQCSQRCENTSGSYRCSCDAGYELNPSDNRTCQVQQEHVPLLLYTTQVAVMGMQLDRSLRPHVYGVASNLSKVIGVAYDGDHIYWTNIQNEAESIVRAKGDGSLAEILLTSGLDAPEDLAVDWLTHNIYFTDNVMQHIAVCSADALSCAPLVTEDVQQPRSLALWPQRGLMFWTDWGVKPMIGRAAMDGRQAHAIVNDNIHWPNGIALDMHQDRIYWVDGKLGSLQSVRSDGSARRSVLEGLLKHPYGLAIFEDQLYWSDWHTKSLHACHKHTGKNHRVLVRDRTIYAVHVYHPAKQPRLAHACESARCSHLCLLSEPSLGGYSCACPAGMLLAPDQRRCLQQQKRQRLFIGAGQQLLELEHTTFGRHLVSASHSLPCYIHELLYNPLNNSLFIADNLQHVIFVFDLLATGAEPALQPLVQHNLGNISGMALDSQAQNLYWTDAERNVIEVYSLRTHQRALVRFFSGGEQPIGLSVMPQAGFLFVALKARRYTHIDRLPLTGRGPQLHVFEQELGDDDIKFIADTDGHTLYWSDSDTGRISYTNYMKTQAQLFRAKLRRPYSLALLQQDLFWTEIGTPSIFWTHKHNIGLRKRFELEPNVAGASVSSGLFSGASGIFRHTLPARLVLAGSSSLPSAATTPAHACVVHNGGCSHICVSAGQDHSACLCPAGYVYSDASNRTCTESLDCEFRCRDSGECLTSAHRCNAHQDCLDNSDELDCATTKRLRFRCALQEFACHDGELCLERRKRCDGHKDCHDNSDELHCSQFDRSKLCHQMQHACDNGKCVDSSVWCDGQDDCGDNSDEQRCLATETHCTVGQFQCSSGSCIASSWECDGKIDCSDASDEHDKCGRKQCAPNMHRCLLGQCLDAKLVCDGHNDCGDQSDELNCSEQPKLDISCGDQYQCSSNLRICLPVTARCNGSAECPRGEDEADCGEMCSIYEFKCRSIGQCIRQEFRCDGERDCDDGSDEQHCEQRNATTAAQSWASQGRACTSQQFDCHDGECVDLSRVCNGFADCSNGHDEGAQCESACRPPQLCQHKCQATPAGAICSCNPGYRLDSDQRSCVDIDECAAQPTEQACAQLCENTPGSYHCQCYPDFMLRQDRTSCKSIEARAALLFSSYDELRNMTEEPVSLQLAWQANDTAISGFDVDLHRQRGYFSSSEQQVLYQMDLEQRTPRAALRLSNPSKLAVEWTTGNVYVISGSAATELRVCNFAAKMCARLLQLTQPHLTLQALAVDALNARMFYAAKRSESYQQPSSQIYMARLDGSRRELMLRKQRSYVTALAVDTHQQLLYFTDLHSRTLEVLSYKSRSGGLQRQAYVMLQKSNAVMHPTGLSVYENHAYIVNMGSKEAVRCQLYAQRLCTSINLNVLNAQHIVVAGISRQPLAAANPCQHAHCAGMCVLAAYGYECLCGDVITPESQACPAGSTSELNMPSFGADSSSSSSSSFWLFGLFVIFGLVAAGFGYMYYQWRQRGHHRDLNINLHFQNPLATLLNTKLQVGTTELPLQDTRAGNLPTVVGDGATGAGAGGSLPSILEHLETPSDHGSPAGDYNDDVHARLVP</sequence>
<feature type="repeat" description="LDL-receptor class B" evidence="15">
    <location>
        <begin position="460"/>
        <end position="503"/>
    </location>
</feature>